<dbReference type="Gene3D" id="3.30.70.2190">
    <property type="match status" value="1"/>
</dbReference>
<evidence type="ECO:0000313" key="8">
    <source>
        <dbReference type="EMBL" id="MCU4741348.1"/>
    </source>
</evidence>
<dbReference type="InterPro" id="IPR009051">
    <property type="entry name" value="Helical_ferredxn"/>
</dbReference>
<dbReference type="InterPro" id="IPR004113">
    <property type="entry name" value="FAD-bd_oxidored_4_C"/>
</dbReference>
<dbReference type="PANTHER" id="PTHR11748:SF119">
    <property type="entry name" value="D-2-HYDROXYGLUTARATE DEHYDROGENASE"/>
    <property type="match status" value="1"/>
</dbReference>
<dbReference type="InterPro" id="IPR016167">
    <property type="entry name" value="FAD-bd_PCMH_sub1"/>
</dbReference>
<dbReference type="InterPro" id="IPR016169">
    <property type="entry name" value="FAD-bd_PCMH_sub2"/>
</dbReference>
<dbReference type="GO" id="GO:0071949">
    <property type="term" value="F:FAD binding"/>
    <property type="evidence" value="ECO:0007669"/>
    <property type="project" value="InterPro"/>
</dbReference>
<evidence type="ECO:0000256" key="1">
    <source>
        <dbReference type="ARBA" id="ARBA00001974"/>
    </source>
</evidence>
<dbReference type="AlphaFoldDB" id="A0AAP2YYG4"/>
<dbReference type="PANTHER" id="PTHR11748">
    <property type="entry name" value="D-LACTATE DEHYDROGENASE"/>
    <property type="match status" value="1"/>
</dbReference>
<dbReference type="Gene3D" id="3.30.43.10">
    <property type="entry name" value="Uridine Diphospho-n-acetylenolpyruvylglucosamine Reductase, domain 2"/>
    <property type="match status" value="1"/>
</dbReference>
<dbReference type="InterPro" id="IPR017896">
    <property type="entry name" value="4Fe4S_Fe-S-bd"/>
</dbReference>
<feature type="region of interest" description="Disordered" evidence="5">
    <location>
        <begin position="1"/>
        <end position="31"/>
    </location>
</feature>
<dbReference type="Proteomes" id="UP001321018">
    <property type="component" value="Unassembled WGS sequence"/>
</dbReference>
<dbReference type="SUPFAM" id="SSF55103">
    <property type="entry name" value="FAD-linked oxidases, C-terminal domain"/>
    <property type="match status" value="1"/>
</dbReference>
<dbReference type="RefSeq" id="WP_338003188.1">
    <property type="nucleotide sequence ID" value="NZ_JAOPKA010000004.1"/>
</dbReference>
<comment type="cofactor">
    <cofactor evidence="1">
        <name>FAD</name>
        <dbReference type="ChEBI" id="CHEBI:57692"/>
    </cofactor>
</comment>
<dbReference type="InterPro" id="IPR016171">
    <property type="entry name" value="Vanillyl_alc_oxidase_C-sub2"/>
</dbReference>
<dbReference type="GO" id="GO:0051536">
    <property type="term" value="F:iron-sulfur cluster binding"/>
    <property type="evidence" value="ECO:0007669"/>
    <property type="project" value="InterPro"/>
</dbReference>
<dbReference type="GO" id="GO:1903457">
    <property type="term" value="P:lactate catabolic process"/>
    <property type="evidence" value="ECO:0007669"/>
    <property type="project" value="TreeGrafter"/>
</dbReference>
<feature type="domain" description="FAD-binding PCMH-type" evidence="7">
    <location>
        <begin position="66"/>
        <end position="302"/>
    </location>
</feature>
<feature type="region of interest" description="Disordered" evidence="5">
    <location>
        <begin position="1004"/>
        <end position="1026"/>
    </location>
</feature>
<dbReference type="InterPro" id="IPR017900">
    <property type="entry name" value="4Fe4S_Fe_S_CS"/>
</dbReference>
<dbReference type="PROSITE" id="PS00198">
    <property type="entry name" value="4FE4S_FER_1"/>
    <property type="match status" value="1"/>
</dbReference>
<dbReference type="InterPro" id="IPR016164">
    <property type="entry name" value="FAD-linked_Oxase-like_C"/>
</dbReference>
<feature type="domain" description="4Fe-4S ferredoxin-type" evidence="6">
    <location>
        <begin position="647"/>
        <end position="679"/>
    </location>
</feature>
<evidence type="ECO:0000313" key="9">
    <source>
        <dbReference type="Proteomes" id="UP001321018"/>
    </source>
</evidence>
<evidence type="ECO:0000259" key="6">
    <source>
        <dbReference type="PROSITE" id="PS51379"/>
    </source>
</evidence>
<dbReference type="Pfam" id="PF02754">
    <property type="entry name" value="CCG"/>
    <property type="match status" value="1"/>
</dbReference>
<dbReference type="SUPFAM" id="SSF46548">
    <property type="entry name" value="alpha-helical ferredoxin"/>
    <property type="match status" value="1"/>
</dbReference>
<dbReference type="InterPro" id="IPR016166">
    <property type="entry name" value="FAD-bd_PCMH"/>
</dbReference>
<dbReference type="Gene3D" id="1.10.1060.10">
    <property type="entry name" value="Alpha-helical ferredoxin"/>
    <property type="match status" value="1"/>
</dbReference>
<dbReference type="Gene3D" id="3.30.465.10">
    <property type="match status" value="1"/>
</dbReference>
<dbReference type="GO" id="GO:0008720">
    <property type="term" value="F:D-lactate dehydrogenase (NAD+) activity"/>
    <property type="evidence" value="ECO:0007669"/>
    <property type="project" value="TreeGrafter"/>
</dbReference>
<dbReference type="Gene3D" id="1.10.45.10">
    <property type="entry name" value="Vanillyl-alcohol Oxidase, Chain A, domain 4"/>
    <property type="match status" value="1"/>
</dbReference>
<dbReference type="SUPFAM" id="SSF56176">
    <property type="entry name" value="FAD-binding/transporter-associated domain-like"/>
    <property type="match status" value="1"/>
</dbReference>
<reference evidence="8" key="1">
    <citation type="submission" date="2022-09" db="EMBL/GenBank/DDBJ databases">
        <title>Enrichment on poylsaccharides allowed isolation of novel metabolic and taxonomic groups of Haloarchaea.</title>
        <authorList>
            <person name="Sorokin D.Y."/>
            <person name="Elcheninov A.G."/>
            <person name="Khizhniak T.V."/>
            <person name="Kolganova T.V."/>
            <person name="Kublanov I.V."/>
        </authorList>
    </citation>
    <scope>NUCLEOTIDE SEQUENCE</scope>
    <source>
        <strain evidence="8">AArc-xg1-1</strain>
    </source>
</reference>
<name>A0AAP2YYG4_9EURY</name>
<dbReference type="Pfam" id="PF13183">
    <property type="entry name" value="Fer4_8"/>
    <property type="match status" value="1"/>
</dbReference>
<dbReference type="InterPro" id="IPR004017">
    <property type="entry name" value="Cys_rich_dom"/>
</dbReference>
<keyword evidence="4" id="KW-0560">Oxidoreductase</keyword>
<organism evidence="8 9">
    <name type="scientific">Natronoglomus mannanivorans</name>
    <dbReference type="NCBI Taxonomy" id="2979990"/>
    <lineage>
        <taxon>Archaea</taxon>
        <taxon>Methanobacteriati</taxon>
        <taxon>Methanobacteriota</taxon>
        <taxon>Stenosarchaea group</taxon>
        <taxon>Halobacteria</taxon>
        <taxon>Halobacteriales</taxon>
        <taxon>Natrialbaceae</taxon>
        <taxon>Natronoglomus</taxon>
    </lineage>
</organism>
<accession>A0AAP2YYG4</accession>
<dbReference type="Pfam" id="PF01565">
    <property type="entry name" value="FAD_binding_4"/>
    <property type="match status" value="1"/>
</dbReference>
<keyword evidence="3" id="KW-0274">FAD</keyword>
<protein>
    <submittedName>
        <fullName evidence="8">FAD-binding protein</fullName>
    </submittedName>
</protein>
<sequence length="1026" mass="111795">MAADEDTIGERISEPPEPNRSPDAPAEDADGGEYATLANELHSEIAGDVRFDEYSQILYATDGSIYQARPAGVVVPRSVDDVRAVVRIASEHGTPILPRGAGSSLAGQAVGPGCVIVDLSTYMDDIVSIDPVEKRATVQPGVVQDDLDGRLAEYGLKFAPDPASSNRATIGGGIGNNSTGAHSVRYGITDAYTEELDVVLADGSLIHTREVVVGSDEWDAVLAQDDLEAEIYRTVTRLVEENADEIEARYPDLKRNVSGYNLDRVVFENDAGETVVNLSKLFVGAEGTLGIVVEATLSLVTTPETTALALYCFDDLGDAMAAVPEALEFDPSAVELMDEEVFRLARDSGEFAEYAAPIPLETAAALMLEFDSEEHDDLEAAVDATNRRFRDGGNAFEVLEAYGDESQRRLWKLRKAAIPLLMSLEGDPKPYPFIEDATVPPAELAEYVRRFEEVLEDHGTSAAYFAHAGSGTLHIRPILNLKAGEDIQTMRAIADDVTDLVVDHHGSFSGEHGDGLARTEFNPKMYGPQLWDAFRELKSTFDPDWLLNPGKVVFRDEEPTDMREHLRYGAEYASIEPTTTLDFADQGGYSESIELCNGCGTCRQTGSDTMCPTYRATGDEIATTRGRANLLRAAISGELPADERYSEHFQREVLDLCIGCKGCQNDCPTGVDLAKLKAETKHQYHQREGSDLREKLFANIDRAARLGSALAPLSNVATKLPGSRALMDRALGIAPDRDLPTFTRETFEDWFGDRESPVDPAEADYGVVLFPDTDTNYVYPDAGKAAVRVLEAANVYVELLDDLRASGRAAYSMGFLDQARERAEHNVDVLAPYVDRGWSVVFVEPSDAVVFQDEYADLLDGEAVSSVGANAYGISEFIDTYRLDESLDFDVPLDSASTPESLVYHGHCNQKALNRDHHAVGLLRRAGYAVDPLDSGCCGMAGSFGYESEHYELSKSIGQLLFEQVEASDADSVVAPGVSCRSQLADRAGGTRPPHPIEKVADALERGRQSLEVEADRNRRKSDRSL</sequence>
<evidence type="ECO:0000256" key="2">
    <source>
        <dbReference type="ARBA" id="ARBA00022630"/>
    </source>
</evidence>
<dbReference type="EMBL" id="JAOPKA010000004">
    <property type="protein sequence ID" value="MCU4741348.1"/>
    <property type="molecule type" value="Genomic_DNA"/>
</dbReference>
<dbReference type="GO" id="GO:0004458">
    <property type="term" value="F:D-lactate dehydrogenase (cytochrome) activity"/>
    <property type="evidence" value="ECO:0007669"/>
    <property type="project" value="TreeGrafter"/>
</dbReference>
<gene>
    <name evidence="8" type="ORF">OB960_08030</name>
</gene>
<proteinExistence type="predicted"/>
<comment type="caution">
    <text evidence="8">The sequence shown here is derived from an EMBL/GenBank/DDBJ whole genome shotgun (WGS) entry which is preliminary data.</text>
</comment>
<dbReference type="PROSITE" id="PS51379">
    <property type="entry name" value="4FE4S_FER_2"/>
    <property type="match status" value="1"/>
</dbReference>
<dbReference type="PROSITE" id="PS51387">
    <property type="entry name" value="FAD_PCMH"/>
    <property type="match status" value="1"/>
</dbReference>
<evidence type="ECO:0000256" key="3">
    <source>
        <dbReference type="ARBA" id="ARBA00022827"/>
    </source>
</evidence>
<keyword evidence="2" id="KW-0285">Flavoprotein</keyword>
<evidence type="ECO:0000259" key="7">
    <source>
        <dbReference type="PROSITE" id="PS51387"/>
    </source>
</evidence>
<dbReference type="Gene3D" id="3.30.70.2740">
    <property type="match status" value="1"/>
</dbReference>
<evidence type="ECO:0000256" key="4">
    <source>
        <dbReference type="ARBA" id="ARBA00023002"/>
    </source>
</evidence>
<dbReference type="Pfam" id="PF02913">
    <property type="entry name" value="FAD-oxidase_C"/>
    <property type="match status" value="1"/>
</dbReference>
<evidence type="ECO:0000256" key="5">
    <source>
        <dbReference type="SAM" id="MobiDB-lite"/>
    </source>
</evidence>
<dbReference type="InterPro" id="IPR006094">
    <property type="entry name" value="Oxid_FAD_bind_N"/>
</dbReference>
<dbReference type="InterPro" id="IPR036318">
    <property type="entry name" value="FAD-bd_PCMH-like_sf"/>
</dbReference>